<dbReference type="InterPro" id="IPR051200">
    <property type="entry name" value="Host-pathogen_enzymatic-act"/>
</dbReference>
<dbReference type="PANTHER" id="PTHR47197:SF3">
    <property type="entry name" value="DIHYDRO-HEME D1 DEHYDROGENASE"/>
    <property type="match status" value="1"/>
</dbReference>
<dbReference type="PANTHER" id="PTHR47197">
    <property type="entry name" value="PROTEIN NIRF"/>
    <property type="match status" value="1"/>
</dbReference>
<dbReference type="RefSeq" id="WP_103886389.1">
    <property type="nucleotide sequence ID" value="NZ_FNVU01000006.1"/>
</dbReference>
<keyword evidence="3" id="KW-1185">Reference proteome</keyword>
<dbReference type="EMBL" id="FNVU01000006">
    <property type="protein sequence ID" value="SEG54066.1"/>
    <property type="molecule type" value="Genomic_DNA"/>
</dbReference>
<dbReference type="Proteomes" id="UP000236754">
    <property type="component" value="Unassembled WGS sequence"/>
</dbReference>
<evidence type="ECO:0008006" key="4">
    <source>
        <dbReference type="Google" id="ProtNLM"/>
    </source>
</evidence>
<evidence type="ECO:0000313" key="2">
    <source>
        <dbReference type="EMBL" id="SEG54066.1"/>
    </source>
</evidence>
<sequence>MSYKRISQAAATVLAAGLASAVLPAATAGAASGAVPLPMAHYAHMLVDPAHQHVFFSGGAGSTGILVTDYSGSTVATVPGETGADGLALSPDGSTVYAALGSTDAVSAISTSTLTETDRYATGTGTDPQSVAWSAGKVWFGYTGTAPFGGIGSIDPAATPAAVTLKATGDNWYGAPILAATPGGELVAGEPGQSPAELASYDVSGSSVSLHARRLLIDGSSVSSNLGDLAITPDGKDILTACGAPYQHQLFTTADLTPDGAYDSTNYPDAVAVGADGTVFAGSDSYYGDSVYVFAPGNPSALASYSVGPDTDLAPAGVAVTPDDATLFAVSTDVYGDNPTLHILQNPAQTAATLTVTGPATVHRHGTVTLTGSLGGTAPYAGGQTLHVTRTGGGTAATALPDVTTAPDGSFTVTDSPRGSGTFTYQVSYDGSAHLAASTGSATVLIK</sequence>
<protein>
    <recommendedName>
        <fullName evidence="4">40-residue YVTN family beta-propeller repeat-containing protein</fullName>
    </recommendedName>
</protein>
<dbReference type="InterPro" id="IPR015943">
    <property type="entry name" value="WD40/YVTN_repeat-like_dom_sf"/>
</dbReference>
<dbReference type="InterPro" id="IPR017868">
    <property type="entry name" value="Filamin/ABP280_repeat-like"/>
</dbReference>
<evidence type="ECO:0000313" key="3">
    <source>
        <dbReference type="Proteomes" id="UP000236754"/>
    </source>
</evidence>
<proteinExistence type="predicted"/>
<reference evidence="2 3" key="1">
    <citation type="submission" date="2016-10" db="EMBL/GenBank/DDBJ databases">
        <authorList>
            <person name="de Groot N.N."/>
        </authorList>
    </citation>
    <scope>NUCLEOTIDE SEQUENCE [LARGE SCALE GENOMIC DNA]</scope>
    <source>
        <strain evidence="2 3">CGMCC 4.2023</strain>
    </source>
</reference>
<gene>
    <name evidence="2" type="ORF">SAMN05216223_106101</name>
</gene>
<organism evidence="2 3">
    <name type="scientific">Actinacidiphila yanglinensis</name>
    <dbReference type="NCBI Taxonomy" id="310779"/>
    <lineage>
        <taxon>Bacteria</taxon>
        <taxon>Bacillati</taxon>
        <taxon>Actinomycetota</taxon>
        <taxon>Actinomycetes</taxon>
        <taxon>Kitasatosporales</taxon>
        <taxon>Streptomycetaceae</taxon>
        <taxon>Actinacidiphila</taxon>
    </lineage>
</organism>
<dbReference type="OrthoDB" id="4332189at2"/>
<dbReference type="SUPFAM" id="SSF50969">
    <property type="entry name" value="YVTN repeat-like/Quinoprotein amine dehydrogenase"/>
    <property type="match status" value="1"/>
</dbReference>
<dbReference type="PROSITE" id="PS50194">
    <property type="entry name" value="FILAMIN_REPEAT"/>
    <property type="match status" value="1"/>
</dbReference>
<dbReference type="Gene3D" id="2.130.10.10">
    <property type="entry name" value="YVTN repeat-like/Quinoprotein amine dehydrogenase"/>
    <property type="match status" value="2"/>
</dbReference>
<keyword evidence="1" id="KW-0732">Signal</keyword>
<dbReference type="InterPro" id="IPR011044">
    <property type="entry name" value="Quino_amine_DH_bsu"/>
</dbReference>
<accession>A0A1H6B1R9</accession>
<evidence type="ECO:0000256" key="1">
    <source>
        <dbReference type="SAM" id="SignalP"/>
    </source>
</evidence>
<name>A0A1H6B1R9_9ACTN</name>
<feature type="chain" id="PRO_5039726991" description="40-residue YVTN family beta-propeller repeat-containing protein" evidence="1">
    <location>
        <begin position="22"/>
        <end position="447"/>
    </location>
</feature>
<dbReference type="AlphaFoldDB" id="A0A1H6B1R9"/>
<feature type="signal peptide" evidence="1">
    <location>
        <begin position="1"/>
        <end position="21"/>
    </location>
</feature>